<comment type="caution">
    <text evidence="3">The sequence shown here is derived from an EMBL/GenBank/DDBJ whole genome shotgun (WGS) entry which is preliminary data.</text>
</comment>
<accession>A0ABR8Z6M7</accession>
<dbReference type="Proteomes" id="UP000661894">
    <property type="component" value="Unassembled WGS sequence"/>
</dbReference>
<dbReference type="RefSeq" id="WP_251840670.1">
    <property type="nucleotide sequence ID" value="NZ_JACSPO010000013.1"/>
</dbReference>
<dbReference type="InterPro" id="IPR013538">
    <property type="entry name" value="ASHA1/2-like_C"/>
</dbReference>
<dbReference type="InterPro" id="IPR023393">
    <property type="entry name" value="START-like_dom_sf"/>
</dbReference>
<organism evidence="3 4">
    <name type="scientific">Oceanitalea stevensii</name>
    <dbReference type="NCBI Taxonomy" id="2763072"/>
    <lineage>
        <taxon>Bacteria</taxon>
        <taxon>Bacillati</taxon>
        <taxon>Actinomycetota</taxon>
        <taxon>Actinomycetes</taxon>
        <taxon>Micrococcales</taxon>
        <taxon>Bogoriellaceae</taxon>
        <taxon>Georgenia</taxon>
    </lineage>
</organism>
<dbReference type="EMBL" id="JACSPO010000013">
    <property type="protein sequence ID" value="MBD8063571.1"/>
    <property type="molecule type" value="Genomic_DNA"/>
</dbReference>
<feature type="domain" description="Activator of Hsp90 ATPase homologue 1/2-like C-terminal" evidence="2">
    <location>
        <begin position="23"/>
        <end position="159"/>
    </location>
</feature>
<dbReference type="SUPFAM" id="SSF55961">
    <property type="entry name" value="Bet v1-like"/>
    <property type="match status" value="2"/>
</dbReference>
<feature type="domain" description="Activator of Hsp90 ATPase homologue 1/2-like C-terminal" evidence="2">
    <location>
        <begin position="190"/>
        <end position="320"/>
    </location>
</feature>
<evidence type="ECO:0000313" key="3">
    <source>
        <dbReference type="EMBL" id="MBD8063571.1"/>
    </source>
</evidence>
<gene>
    <name evidence="3" type="ORF">H9624_14710</name>
</gene>
<protein>
    <submittedName>
        <fullName evidence="3">SRPBCC domain-containing protein</fullName>
    </submittedName>
</protein>
<dbReference type="Gene3D" id="3.30.530.20">
    <property type="match status" value="2"/>
</dbReference>
<proteinExistence type="inferred from homology"/>
<sequence length="325" mass="35564">MPVTTVEKDLDALTMTVVADFPVPTSRLWDAYVDPRQIEKFWGPPGWPATFTRHDVTVGGRSEYYMTGPDGERAGGYWEFLTVEPGRSFEVRDGFATPDGEPDADLPSTRMVYTFKPTGTGSRLMTRTIFPSLEALEQLLSMGMEEGLTAAMEQVDAVLADLASFAADLPAAAQLLDDTRVRISRVIRGPVQTVWDAHHDPALMRRWMLGPDGWTMPVCEVATSVGDTYRNEWERDGGGDRFGFTGELLESAPPYREVTTERMIGVEGPGAVNELTLTPVDGGTLLTVVVTYPDAETRDAVLGTGMVDGMETSYARLEAEVLTPA</sequence>
<reference evidence="3 4" key="1">
    <citation type="submission" date="2020-08" db="EMBL/GenBank/DDBJ databases">
        <title>A Genomic Blueprint of the Chicken Gut Microbiome.</title>
        <authorList>
            <person name="Gilroy R."/>
            <person name="Ravi A."/>
            <person name="Getino M."/>
            <person name="Pursley I."/>
            <person name="Horton D.L."/>
            <person name="Alikhan N.-F."/>
            <person name="Baker D."/>
            <person name="Gharbi K."/>
            <person name="Hall N."/>
            <person name="Watson M."/>
            <person name="Adriaenssens E.M."/>
            <person name="Foster-Nyarko E."/>
            <person name="Jarju S."/>
            <person name="Secka A."/>
            <person name="Antonio M."/>
            <person name="Oren A."/>
            <person name="Chaudhuri R."/>
            <person name="La Ragione R.M."/>
            <person name="Hildebrand F."/>
            <person name="Pallen M.J."/>
        </authorList>
    </citation>
    <scope>NUCLEOTIDE SEQUENCE [LARGE SCALE GENOMIC DNA]</scope>
    <source>
        <strain evidence="3 4">Sa1BUA1</strain>
    </source>
</reference>
<dbReference type="Pfam" id="PF08327">
    <property type="entry name" value="AHSA1"/>
    <property type="match status" value="2"/>
</dbReference>
<evidence type="ECO:0000256" key="1">
    <source>
        <dbReference type="ARBA" id="ARBA00006817"/>
    </source>
</evidence>
<name>A0ABR8Z6M7_9MICO</name>
<dbReference type="CDD" id="cd07814">
    <property type="entry name" value="SRPBCC_CalC_Aha1-like"/>
    <property type="match status" value="1"/>
</dbReference>
<evidence type="ECO:0000313" key="4">
    <source>
        <dbReference type="Proteomes" id="UP000661894"/>
    </source>
</evidence>
<evidence type="ECO:0000259" key="2">
    <source>
        <dbReference type="Pfam" id="PF08327"/>
    </source>
</evidence>
<keyword evidence="4" id="KW-1185">Reference proteome</keyword>
<comment type="similarity">
    <text evidence="1">Belongs to the AHA1 family.</text>
</comment>